<keyword evidence="2" id="KW-0813">Transport</keyword>
<accession>A0AAD7UIS7</accession>
<dbReference type="EMBL" id="JAQMWT010000283">
    <property type="protein sequence ID" value="KAJ8606284.1"/>
    <property type="molecule type" value="Genomic_DNA"/>
</dbReference>
<gene>
    <name evidence="8" type="ORF">CTAYLR_010321</name>
</gene>
<dbReference type="GO" id="GO:0016020">
    <property type="term" value="C:membrane"/>
    <property type="evidence" value="ECO:0007669"/>
    <property type="project" value="UniProtKB-SubCell"/>
</dbReference>
<comment type="subcellular location">
    <subcellularLocation>
        <location evidence="1">Membrane</location>
        <topology evidence="1">Multi-pass membrane protein</topology>
    </subcellularLocation>
</comment>
<protein>
    <recommendedName>
        <fullName evidence="7">ABC transporter family G domain-containing protein</fullName>
    </recommendedName>
</protein>
<keyword evidence="3 6" id="KW-0812">Transmembrane</keyword>
<evidence type="ECO:0000256" key="1">
    <source>
        <dbReference type="ARBA" id="ARBA00004141"/>
    </source>
</evidence>
<evidence type="ECO:0000256" key="4">
    <source>
        <dbReference type="ARBA" id="ARBA00022989"/>
    </source>
</evidence>
<keyword evidence="9" id="KW-1185">Reference proteome</keyword>
<evidence type="ECO:0000256" key="5">
    <source>
        <dbReference type="ARBA" id="ARBA00023136"/>
    </source>
</evidence>
<dbReference type="Proteomes" id="UP001230188">
    <property type="component" value="Unassembled WGS sequence"/>
</dbReference>
<dbReference type="PANTHER" id="PTHR48041">
    <property type="entry name" value="ABC TRANSPORTER G FAMILY MEMBER 28"/>
    <property type="match status" value="1"/>
</dbReference>
<evidence type="ECO:0000313" key="8">
    <source>
        <dbReference type="EMBL" id="KAJ8606284.1"/>
    </source>
</evidence>
<evidence type="ECO:0000256" key="2">
    <source>
        <dbReference type="ARBA" id="ARBA00022448"/>
    </source>
</evidence>
<name>A0AAD7UIS7_9STRA</name>
<feature type="transmembrane region" description="Helical" evidence="6">
    <location>
        <begin position="121"/>
        <end position="137"/>
    </location>
</feature>
<evidence type="ECO:0000256" key="3">
    <source>
        <dbReference type="ARBA" id="ARBA00022692"/>
    </source>
</evidence>
<dbReference type="InterPro" id="IPR043926">
    <property type="entry name" value="ABCG_dom"/>
</dbReference>
<dbReference type="GO" id="GO:0140359">
    <property type="term" value="F:ABC-type transporter activity"/>
    <property type="evidence" value="ECO:0007669"/>
    <property type="project" value="InterPro"/>
</dbReference>
<dbReference type="PANTHER" id="PTHR48041:SF91">
    <property type="entry name" value="ABC TRANSPORTER G FAMILY MEMBER 28"/>
    <property type="match status" value="1"/>
</dbReference>
<evidence type="ECO:0000259" key="7">
    <source>
        <dbReference type="Pfam" id="PF19055"/>
    </source>
</evidence>
<keyword evidence="4 6" id="KW-1133">Transmembrane helix</keyword>
<organism evidence="8 9">
    <name type="scientific">Chrysophaeum taylorii</name>
    <dbReference type="NCBI Taxonomy" id="2483200"/>
    <lineage>
        <taxon>Eukaryota</taxon>
        <taxon>Sar</taxon>
        <taxon>Stramenopiles</taxon>
        <taxon>Ochrophyta</taxon>
        <taxon>Pelagophyceae</taxon>
        <taxon>Pelagomonadales</taxon>
        <taxon>Pelagomonadaceae</taxon>
        <taxon>Chrysophaeum</taxon>
    </lineage>
</organism>
<keyword evidence="5 6" id="KW-0472">Membrane</keyword>
<dbReference type="Pfam" id="PF19055">
    <property type="entry name" value="ABC2_membrane_7"/>
    <property type="match status" value="1"/>
</dbReference>
<dbReference type="InterPro" id="IPR050352">
    <property type="entry name" value="ABCG_transporters"/>
</dbReference>
<proteinExistence type="predicted"/>
<feature type="transmembrane region" description="Helical" evidence="6">
    <location>
        <begin position="191"/>
        <end position="213"/>
    </location>
</feature>
<dbReference type="AlphaFoldDB" id="A0AAD7UIS7"/>
<feature type="domain" description="ABC transporter family G" evidence="7">
    <location>
        <begin position="92"/>
        <end position="202"/>
    </location>
</feature>
<reference evidence="8" key="1">
    <citation type="submission" date="2023-01" db="EMBL/GenBank/DDBJ databases">
        <title>Metagenome sequencing of chrysophaentin producing Chrysophaeum taylorii.</title>
        <authorList>
            <person name="Davison J."/>
            <person name="Bewley C."/>
        </authorList>
    </citation>
    <scope>NUCLEOTIDE SEQUENCE</scope>
    <source>
        <strain evidence="8">NIES-1699</strain>
    </source>
</reference>
<evidence type="ECO:0000256" key="6">
    <source>
        <dbReference type="SAM" id="Phobius"/>
    </source>
</evidence>
<comment type="caution">
    <text evidence="8">The sequence shown here is derived from an EMBL/GenBank/DDBJ whole genome shotgun (WGS) entry which is preliminary data.</text>
</comment>
<feature type="transmembrane region" description="Helical" evidence="6">
    <location>
        <begin position="149"/>
        <end position="171"/>
    </location>
</feature>
<evidence type="ECO:0000313" key="9">
    <source>
        <dbReference type="Proteomes" id="UP001230188"/>
    </source>
</evidence>
<sequence>MDYFSNNHRDGGPVFDKPEFSNPADWMLDVTLGRVAPQQEEPENVAAFFPLNDAEAAAEALSRLWLARSREGREQFQPDVLERPADSRVLESLRSQRAFVVQFICFAKRAFLQHLQLPGRLYFDCALMSFFGALFGMQSKNVKVHKLPIAQLWIGIGLQLFLAVATLPVFGSERVVFWREAARGSGMSLNIAAYFLGKDILVTVVLCLVLTMLSGFGSQTLDKLNSAPGLRIVPWLSPVRWVGETLVVAQTRKLSFAWKMSPTVYRKPTRDSALALLFGYTFHEGTFHL</sequence>